<feature type="transmembrane region" description="Helical" evidence="5">
    <location>
        <begin position="363"/>
        <end position="389"/>
    </location>
</feature>
<protein>
    <recommendedName>
        <fullName evidence="6">RelA/SpoT domain-containing protein</fullName>
    </recommendedName>
</protein>
<proteinExistence type="predicted"/>
<dbReference type="Gene3D" id="3.80.10.10">
    <property type="entry name" value="Ribonuclease Inhibitor"/>
    <property type="match status" value="2"/>
</dbReference>
<feature type="transmembrane region" description="Helical" evidence="5">
    <location>
        <begin position="959"/>
        <end position="977"/>
    </location>
</feature>
<organism evidence="7">
    <name type="scientific">Pelagomonas calceolata</name>
    <dbReference type="NCBI Taxonomy" id="35677"/>
    <lineage>
        <taxon>Eukaryota</taxon>
        <taxon>Sar</taxon>
        <taxon>Stramenopiles</taxon>
        <taxon>Ochrophyta</taxon>
        <taxon>Pelagophyceae</taxon>
        <taxon>Pelagomonadales</taxon>
        <taxon>Pelagomonadaceae</taxon>
        <taxon>Pelagomonas</taxon>
    </lineage>
</organism>
<dbReference type="InterPro" id="IPR043519">
    <property type="entry name" value="NT_sf"/>
</dbReference>
<evidence type="ECO:0000256" key="3">
    <source>
        <dbReference type="ARBA" id="ARBA00022737"/>
    </source>
</evidence>
<dbReference type="InterPro" id="IPR007685">
    <property type="entry name" value="RelA_SpoT"/>
</dbReference>
<dbReference type="OrthoDB" id="1055097at2759"/>
<dbReference type="SMART" id="SM00954">
    <property type="entry name" value="RelA_SpoT"/>
    <property type="match status" value="1"/>
</dbReference>
<dbReference type="Pfam" id="PF00560">
    <property type="entry name" value="LRR_1"/>
    <property type="match status" value="1"/>
</dbReference>
<dbReference type="InterPro" id="IPR050541">
    <property type="entry name" value="LRR_TM_domain-containing"/>
</dbReference>
<evidence type="ECO:0000313" key="8">
    <source>
        <dbReference type="EMBL" id="CAH0373481.1"/>
    </source>
</evidence>
<dbReference type="InterPro" id="IPR001611">
    <property type="entry name" value="Leu-rich_rpt"/>
</dbReference>
<evidence type="ECO:0000259" key="6">
    <source>
        <dbReference type="SMART" id="SM00954"/>
    </source>
</evidence>
<feature type="transmembrane region" description="Helical" evidence="5">
    <location>
        <begin position="453"/>
        <end position="475"/>
    </location>
</feature>
<dbReference type="Pfam" id="PF13855">
    <property type="entry name" value="LRR_8"/>
    <property type="match status" value="2"/>
</dbReference>
<evidence type="ECO:0000313" key="7">
    <source>
        <dbReference type="EMBL" id="CAE0700338.1"/>
    </source>
</evidence>
<feature type="transmembrane region" description="Helical" evidence="5">
    <location>
        <begin position="984"/>
        <end position="1001"/>
    </location>
</feature>
<evidence type="ECO:0000256" key="2">
    <source>
        <dbReference type="ARBA" id="ARBA00022729"/>
    </source>
</evidence>
<sequence length="1398" mass="154353">MDAAAEARRAEPAVAAPFRDPAAAAAPFPCGLCANFHGNESGFCPQCSRRLVPPHAIATLARAQRKVYLGLLTLVMSIFETSDKLVIGVFALSTTLVVLFWFLTKAVATGDPAWVAALVVVAVAAICCGPVMSRMIRAIEAVDAVADEFDAASKKLLADRDEARRGPASFAPPAPPRQPSRELREIYVRARERRDPFADILAVVSRTGKRATEAPREIRGPSVKHLARAREKTELDYGGDLSQLRDVLRGSVVCETVDELNEVVDALRALEDVEIVRIKNRFRDDPTPSGYRDVNVNLVYHGLVVELQIHLSEVLRVADRQHVAYEAARELDLMGVLEKPDTASLSETAAPAATAVAYNAARLVIALLSLFVAVLYLDVFTLKGLRLFVRRADPGTWRGFEQPFVVHRVYGIALAAPYLANVYMLMRAAGFFGDAARAARRERTRIGLLYERYFGYEGSHFVWKVFCFQTAEVALQAAGKIPLFGIYLGKEGGNLAFWFVYVFVLALTVNVLYPPLLLRSRLVLRQRDIAYCVDTFLDIVYALTPFVFLLSGIRSQAMLIPHEPIAYVSNLVPLMHAHFVIATLETAGERARAPKPVAPSDVDVLKDGTEPPPKPAPPQATPAGRRYRRLVVGCLGVWTLAMGCFYSDKSPLHWFVRGAMRKDFTCQYVKDGAVRHWKEWGPEQPNTRNATWPTFVRSPDMQRGCTVDEDCMAEPGCDGGYCLIEEKGQPVCATKGSDARCVNAPQGFDLGNGDWCQDGERQVHCFRHFTDVFPQPCTTLQDCVVPGCDGTANIGCGMGICETGTHDARCQNETGPAGWFWDNVTYPPWTIDYTGKYTYNAINNYEWIDENKVDWMDEFCHQGSAQRVCVAPPDSGISAADFVNFAYTRDVIDHSDVEEGDVTQCAYPDWLWLKVTRGRPWSTRLGFLIAYFSLCLPFMLSFLVLPTFAERAGRRSVSVWRQTLGLAAICFVIYAFFDLTGIPILLTSFLVVLGYYLAIAIEARRVVGLYVSIVALLVVNYYIAFGLVVVGLSVLAFAPQRGEKDAVREKLRRGAQTKADAAAAQGRLPRWACLVYFVLTLTFIALAFSGDLGTDNSRTNCFPCECSNHELVDCYGDATTLEWTASSWNRIDSLPDVLKLPNSGIKGIKPGTFESMDWLERLDLSRNKITEIEASTFRGLGQLRELDLDASAIYEVAPFAFLGLRNLEDLRMGNNAISILRSSTFAGLGRLQALDLSYNRIESIEPGAFVGLGALKSLQMQTAIARIGESEEMSDRNALTVLRNGTFEGLNALSGSLDLAHNGIWIIEPGAFVGLRSLTMLRLHMNDLWGLQTNTFLGLENLKELHLQGNNFWNPELIQTGAFAGLPSLETIMFLESGGTICGTLHATGELPQSVACW</sequence>
<keyword evidence="1" id="KW-0433">Leucine-rich repeat</keyword>
<dbReference type="Proteomes" id="UP000789595">
    <property type="component" value="Unassembled WGS sequence"/>
</dbReference>
<dbReference type="Gene3D" id="3.30.460.10">
    <property type="entry name" value="Beta Polymerase, domain 2"/>
    <property type="match status" value="1"/>
</dbReference>
<accession>A0A7S4A0R3</accession>
<feature type="transmembrane region" description="Helical" evidence="5">
    <location>
        <begin position="925"/>
        <end position="947"/>
    </location>
</feature>
<name>A0A7S4A0R3_9STRA</name>
<feature type="transmembrane region" description="Helical" evidence="5">
    <location>
        <begin position="85"/>
        <end position="102"/>
    </location>
</feature>
<dbReference type="InterPro" id="IPR003591">
    <property type="entry name" value="Leu-rich_rpt_typical-subtyp"/>
</dbReference>
<keyword evidence="5" id="KW-0472">Membrane</keyword>
<dbReference type="SUPFAM" id="SSF81301">
    <property type="entry name" value="Nucleotidyltransferase"/>
    <property type="match status" value="1"/>
</dbReference>
<feature type="transmembrane region" description="Helical" evidence="5">
    <location>
        <begin position="1071"/>
        <end position="1090"/>
    </location>
</feature>
<evidence type="ECO:0000256" key="1">
    <source>
        <dbReference type="ARBA" id="ARBA00022614"/>
    </source>
</evidence>
<dbReference type="SMART" id="SM00369">
    <property type="entry name" value="LRR_TYP"/>
    <property type="match status" value="7"/>
</dbReference>
<feature type="transmembrane region" description="Helical" evidence="5">
    <location>
        <begin position="495"/>
        <end position="517"/>
    </location>
</feature>
<dbReference type="PROSITE" id="PS51450">
    <property type="entry name" value="LRR"/>
    <property type="match status" value="2"/>
</dbReference>
<evidence type="ECO:0000256" key="5">
    <source>
        <dbReference type="SAM" id="Phobius"/>
    </source>
</evidence>
<gene>
    <name evidence="7" type="ORF">PCAL00307_LOCUS15774</name>
    <name evidence="8" type="ORF">PECAL_4P06850</name>
</gene>
<feature type="transmembrane region" description="Helical" evidence="5">
    <location>
        <begin position="529"/>
        <end position="553"/>
    </location>
</feature>
<feature type="transmembrane region" description="Helical" evidence="5">
    <location>
        <begin position="1007"/>
        <end position="1038"/>
    </location>
</feature>
<reference evidence="7" key="1">
    <citation type="submission" date="2021-01" db="EMBL/GenBank/DDBJ databases">
        <authorList>
            <person name="Corre E."/>
            <person name="Pelletier E."/>
            <person name="Niang G."/>
            <person name="Scheremetjew M."/>
            <person name="Finn R."/>
            <person name="Kale V."/>
            <person name="Holt S."/>
            <person name="Cochrane G."/>
            <person name="Meng A."/>
            <person name="Brown T."/>
            <person name="Cohen L."/>
        </authorList>
    </citation>
    <scope>NUCLEOTIDE SEQUENCE</scope>
    <source>
        <strain evidence="7">CCMP1756</strain>
    </source>
</reference>
<dbReference type="PANTHER" id="PTHR24369">
    <property type="entry name" value="ANTIGEN BSP, PUTATIVE-RELATED"/>
    <property type="match status" value="1"/>
</dbReference>
<evidence type="ECO:0000256" key="4">
    <source>
        <dbReference type="SAM" id="MobiDB-lite"/>
    </source>
</evidence>
<dbReference type="InterPro" id="IPR032675">
    <property type="entry name" value="LRR_dom_sf"/>
</dbReference>
<evidence type="ECO:0000313" key="9">
    <source>
        <dbReference type="Proteomes" id="UP000789595"/>
    </source>
</evidence>
<keyword evidence="5" id="KW-1133">Transmembrane helix</keyword>
<dbReference type="SUPFAM" id="SSF52058">
    <property type="entry name" value="L domain-like"/>
    <property type="match status" value="1"/>
</dbReference>
<reference evidence="8" key="2">
    <citation type="submission" date="2021-11" db="EMBL/GenBank/DDBJ databases">
        <authorList>
            <consortium name="Genoscope - CEA"/>
            <person name="William W."/>
        </authorList>
    </citation>
    <scope>NUCLEOTIDE SEQUENCE</scope>
</reference>
<dbReference type="PANTHER" id="PTHR24369:SF210">
    <property type="entry name" value="CHAOPTIN-RELATED"/>
    <property type="match status" value="1"/>
</dbReference>
<dbReference type="EMBL" id="HBIW01018325">
    <property type="protein sequence ID" value="CAE0700338.1"/>
    <property type="molecule type" value="Transcribed_RNA"/>
</dbReference>
<feature type="region of interest" description="Disordered" evidence="4">
    <location>
        <begin position="592"/>
        <end position="622"/>
    </location>
</feature>
<feature type="transmembrane region" description="Helical" evidence="5">
    <location>
        <begin position="409"/>
        <end position="432"/>
    </location>
</feature>
<keyword evidence="2" id="KW-0732">Signal</keyword>
<dbReference type="GO" id="GO:0015969">
    <property type="term" value="P:guanosine tetraphosphate metabolic process"/>
    <property type="evidence" value="ECO:0007669"/>
    <property type="project" value="InterPro"/>
</dbReference>
<feature type="compositionally biased region" description="Pro residues" evidence="4">
    <location>
        <begin position="610"/>
        <end position="620"/>
    </location>
</feature>
<dbReference type="CDD" id="cd05399">
    <property type="entry name" value="NT_Rel-Spo_like"/>
    <property type="match status" value="1"/>
</dbReference>
<keyword evidence="3" id="KW-0677">Repeat</keyword>
<feature type="domain" description="RelA/SpoT" evidence="6">
    <location>
        <begin position="221"/>
        <end position="332"/>
    </location>
</feature>
<feature type="transmembrane region" description="Helical" evidence="5">
    <location>
        <begin position="114"/>
        <end position="132"/>
    </location>
</feature>
<keyword evidence="5" id="KW-0812">Transmembrane</keyword>
<dbReference type="GO" id="GO:0005886">
    <property type="term" value="C:plasma membrane"/>
    <property type="evidence" value="ECO:0007669"/>
    <property type="project" value="TreeGrafter"/>
</dbReference>
<dbReference type="EMBL" id="CAKKNE010000004">
    <property type="protein sequence ID" value="CAH0373481.1"/>
    <property type="molecule type" value="Genomic_DNA"/>
</dbReference>
<keyword evidence="9" id="KW-1185">Reference proteome</keyword>